<feature type="compositionally biased region" description="Low complexity" evidence="1">
    <location>
        <begin position="225"/>
        <end position="234"/>
    </location>
</feature>
<protein>
    <submittedName>
        <fullName evidence="2">Uncharacterized protein</fullName>
    </submittedName>
</protein>
<feature type="region of interest" description="Disordered" evidence="1">
    <location>
        <begin position="343"/>
        <end position="363"/>
    </location>
</feature>
<feature type="compositionally biased region" description="Polar residues" evidence="1">
    <location>
        <begin position="146"/>
        <end position="157"/>
    </location>
</feature>
<evidence type="ECO:0000256" key="1">
    <source>
        <dbReference type="SAM" id="MobiDB-lite"/>
    </source>
</evidence>
<dbReference type="EMBL" id="JALJOS010000007">
    <property type="protein sequence ID" value="KAK9836644.1"/>
    <property type="molecule type" value="Genomic_DNA"/>
</dbReference>
<sequence>MEQEWPAATQTPACRRVLQRHHERVAQIVASQWRRFVTRQQLARQAECKDRPGSSSQATSLTAAVSAIESTASLAEHTEQLGRTLGMIHSSTAAAAADHQLIQQSSKKVPGDMPVRHPLTPLNSAVQASQIGSHARRKAEIVTAAKPQQSQQKQISCSPCKLDHSAAAKHRTPAAEARSAPAHHQRQSADIHPPWAFGTRPGAPTQSSTARADKDMSTPVRKRTPAAAVATTPAGRLSSPHVSANAAATNAHNQHQQSSKAAAGTAPQPGVQDSEQREEQQASHPAAHGFKQQQASMNAAQLGCLDKMQHSSCTSDAKLELDASKQQSKKQCRHANMVSAHSTSATCGQRGRSSQHSQAASGPVMKRKVFMSAKILVTPASSAAVGCPSPGSAAVAAAAAASLRIMVHALNPPVTPHDSNNIGTKLEQPLLISLPGSPSMTLPGVAQADTACESDSHIAPIQGLTRPLTKQGRVVDLPAPAADGCDTSSARLPSAGAALVDGTKLSSLVYAAPCQEATADKQTKQNNSLWRAARLPTASLREPAPSTSVPQEKQTWQQQAGVSLTAMLEQPCAPWPRASSFEAGPPSVTGRLMPPKSRKDALADRELLAKGLRGLVEALLRGRQQQHDASVLLSRQSFLRLAGALQGWQAYKTGRKQKAAHQQRAWAHLAQRSVQEAVLAWQTYVVCRGSKKCAAMRAKQHRQQVILASILPRWHAAAQRVRHHKWLLRDQHERRKYQILGRAWLCWEVHVTSRRQKHIRLQQAHGLARCSLKSSALAGWREGIHVTKQAAERAGRAMHNVAVGMQRSLQSAIVARWCAEAKLRRHLEAAACRAKSPARRLHLIHPWQEWMRARQLTLAKQGESLRQKVLGRCSLHFWLAAARWRRLRRAQFQEATSRLQAAILRRFLSLWEQGCQQLQSADRRKALATRHCTNAALAVSWRAWTQYTHARRFKTDLLQASDLHHGVCLSAAAWSAWMMVIQRKHKRAPAEAARPRWLLTRCLLRWQLHAAQKLARAVLVKQAGRHRRSWTLKAAWQRWYMWQHTKQARHGKQALAEAWHKQHAMRRALMAWTGHVLLYTTTKALLLSAGGPTQHSDLALKQMSWHHQAKLMSLVKARSYHRRSLISKTCTALMEHVEDQRRKASMALQRLESFEEARQLRDSTQTFQSWHCCVLHRQGQRQKVAQSLRAQRHRCCQGAWQQWQAYIQRGRWKLAAAKAAHSYHSTCCCQLAVRAWLSAVLHRRCKLRKQTSAHRHRRACLLRRAMRDWRSHHGEQNSRRAELAAAQAVYENAMTSKAAGVHLSKQALGQNIHLQHQSLNRSSCPQEILDHADSYDNPLGQRPGSWAHQNVAPASCGNSCKTPFPAPVLPQMMFSQASSPAAYQHGAGHAAQTRYTACMGAAWDLQQHISAKAALRSHRTWQQNPCSVSEVLGRISTDSGMWPGQDKQGVVPQKPSALLQRLADLKLAADAALQSSHVVQHV</sequence>
<proteinExistence type="predicted"/>
<keyword evidence="3" id="KW-1185">Reference proteome</keyword>
<dbReference type="PANTHER" id="PTHR22028">
    <property type="entry name" value="SFI1 SPINDLE BODY DOMAIN-CONTAINING PROTEIN-RELATED"/>
    <property type="match status" value="1"/>
</dbReference>
<feature type="region of interest" description="Disordered" evidence="1">
    <location>
        <begin position="127"/>
        <end position="295"/>
    </location>
</feature>
<dbReference type="GO" id="GO:0019902">
    <property type="term" value="F:phosphatase binding"/>
    <property type="evidence" value="ECO:0007669"/>
    <property type="project" value="TreeGrafter"/>
</dbReference>
<dbReference type="Proteomes" id="UP001438707">
    <property type="component" value="Unassembled WGS sequence"/>
</dbReference>
<organism evidence="2 3">
    <name type="scientific">Apatococcus lobatus</name>
    <dbReference type="NCBI Taxonomy" id="904363"/>
    <lineage>
        <taxon>Eukaryota</taxon>
        <taxon>Viridiplantae</taxon>
        <taxon>Chlorophyta</taxon>
        <taxon>core chlorophytes</taxon>
        <taxon>Trebouxiophyceae</taxon>
        <taxon>Chlorellales</taxon>
        <taxon>Chlorellaceae</taxon>
        <taxon>Apatococcus</taxon>
    </lineage>
</organism>
<dbReference type="PANTHER" id="PTHR22028:SF9">
    <property type="entry name" value="SFI1 SPINDLE BODY DOMAIN-CONTAINING PROTEIN"/>
    <property type="match status" value="1"/>
</dbReference>
<accession>A0AAW1RSH0</accession>
<comment type="caution">
    <text evidence="2">The sequence shown here is derived from an EMBL/GenBank/DDBJ whole genome shotgun (WGS) entry which is preliminary data.</text>
</comment>
<dbReference type="InterPro" id="IPR052270">
    <property type="entry name" value="CACF_protein"/>
</dbReference>
<evidence type="ECO:0000313" key="3">
    <source>
        <dbReference type="Proteomes" id="UP001438707"/>
    </source>
</evidence>
<name>A0AAW1RSH0_9CHLO</name>
<gene>
    <name evidence="2" type="ORF">WJX74_005233</name>
</gene>
<feature type="compositionally biased region" description="Low complexity" evidence="1">
    <location>
        <begin position="244"/>
        <end position="257"/>
    </location>
</feature>
<feature type="region of interest" description="Disordered" evidence="1">
    <location>
        <begin position="577"/>
        <end position="597"/>
    </location>
</feature>
<evidence type="ECO:0000313" key="2">
    <source>
        <dbReference type="EMBL" id="KAK9836644.1"/>
    </source>
</evidence>
<feature type="compositionally biased region" description="Polar residues" evidence="1">
    <location>
        <begin position="343"/>
        <end position="360"/>
    </location>
</feature>
<reference evidence="2 3" key="1">
    <citation type="journal article" date="2024" name="Nat. Commun.">
        <title>Phylogenomics reveals the evolutionary origins of lichenization in chlorophyte algae.</title>
        <authorList>
            <person name="Puginier C."/>
            <person name="Libourel C."/>
            <person name="Otte J."/>
            <person name="Skaloud P."/>
            <person name="Haon M."/>
            <person name="Grisel S."/>
            <person name="Petersen M."/>
            <person name="Berrin J.G."/>
            <person name="Delaux P.M."/>
            <person name="Dal Grande F."/>
            <person name="Keller J."/>
        </authorList>
    </citation>
    <scope>NUCLEOTIDE SEQUENCE [LARGE SCALE GENOMIC DNA]</scope>
    <source>
        <strain evidence="2 3">SAG 2145</strain>
    </source>
</reference>